<dbReference type="Proteomes" id="UP000235777">
    <property type="component" value="Unassembled WGS sequence"/>
</dbReference>
<dbReference type="InterPro" id="IPR036388">
    <property type="entry name" value="WH-like_DNA-bd_sf"/>
</dbReference>
<dbReference type="STRING" id="863227.GCA_000373005_01025"/>
<keyword evidence="3" id="KW-0804">Transcription</keyword>
<dbReference type="Pfam" id="PF00196">
    <property type="entry name" value="GerE"/>
    <property type="match status" value="1"/>
</dbReference>
<dbReference type="Gene3D" id="1.10.10.10">
    <property type="entry name" value="Winged helix-like DNA-binding domain superfamily/Winged helix DNA-binding domain"/>
    <property type="match status" value="1"/>
</dbReference>
<dbReference type="GO" id="GO:0003677">
    <property type="term" value="F:DNA binding"/>
    <property type="evidence" value="ECO:0007669"/>
    <property type="project" value="UniProtKB-KW"/>
</dbReference>
<dbReference type="InterPro" id="IPR036693">
    <property type="entry name" value="TF_LuxR_autoind-bd_dom_sf"/>
</dbReference>
<dbReference type="EMBL" id="PNYC01000001">
    <property type="protein sequence ID" value="PMS38519.1"/>
    <property type="molecule type" value="Genomic_DNA"/>
</dbReference>
<evidence type="ECO:0000313" key="5">
    <source>
        <dbReference type="EMBL" id="PMS38519.1"/>
    </source>
</evidence>
<evidence type="ECO:0000256" key="2">
    <source>
        <dbReference type="ARBA" id="ARBA00023125"/>
    </source>
</evidence>
<evidence type="ECO:0000259" key="4">
    <source>
        <dbReference type="PROSITE" id="PS50043"/>
    </source>
</evidence>
<proteinExistence type="predicted"/>
<dbReference type="SUPFAM" id="SSF75516">
    <property type="entry name" value="Pheromone-binding domain of LuxR-like quorum-sensing transcription factors"/>
    <property type="match status" value="1"/>
</dbReference>
<protein>
    <submittedName>
        <fullName evidence="5">LuxR family transcriptional regulator</fullName>
    </submittedName>
</protein>
<dbReference type="AlphaFoldDB" id="A0A2N7X9T3"/>
<sequence>MNVDTLSAACLTAFEACEDEADAKTRLTEICRLLNVDGFMYWTGAAEDKAKASAFTISSYDETWRKVYVENDFRAIDPAVAHAITGIAPLLWDDALYAGEGPQALRAAARRHGMDCGVTIPIHAPDGGLGSFSAFVDSRRVPVPAARQHLLSALPHLCLLSVQLHHFVTRSVKARAAPTVHLTKRERECLRWIAAGKSTWEIGCILNISEHGVTHHIRNVMRKFDCTSRHVAAARALAQKLI</sequence>
<dbReference type="InterPro" id="IPR000792">
    <property type="entry name" value="Tscrpt_reg_LuxR_C"/>
</dbReference>
<dbReference type="PRINTS" id="PR00038">
    <property type="entry name" value="HTHLUXR"/>
</dbReference>
<dbReference type="SMART" id="SM00421">
    <property type="entry name" value="HTH_LUXR"/>
    <property type="match status" value="1"/>
</dbReference>
<evidence type="ECO:0000313" key="6">
    <source>
        <dbReference type="Proteomes" id="UP000235777"/>
    </source>
</evidence>
<keyword evidence="1" id="KW-0805">Transcription regulation</keyword>
<dbReference type="CDD" id="cd06170">
    <property type="entry name" value="LuxR_C_like"/>
    <property type="match status" value="1"/>
</dbReference>
<dbReference type="GO" id="GO:0006355">
    <property type="term" value="P:regulation of DNA-templated transcription"/>
    <property type="evidence" value="ECO:0007669"/>
    <property type="project" value="InterPro"/>
</dbReference>
<dbReference type="PANTHER" id="PTHR44688:SF16">
    <property type="entry name" value="DNA-BINDING TRANSCRIPTIONAL ACTIVATOR DEVR_DOSR"/>
    <property type="match status" value="1"/>
</dbReference>
<dbReference type="Gene3D" id="3.30.450.80">
    <property type="entry name" value="Transcription factor LuxR-like, autoinducer-binding domain"/>
    <property type="match status" value="1"/>
</dbReference>
<evidence type="ECO:0000256" key="3">
    <source>
        <dbReference type="ARBA" id="ARBA00023163"/>
    </source>
</evidence>
<dbReference type="RefSeq" id="WP_018439555.1">
    <property type="nucleotide sequence ID" value="NZ_KB890165.1"/>
</dbReference>
<feature type="domain" description="HTH luxR-type" evidence="4">
    <location>
        <begin position="175"/>
        <end position="240"/>
    </location>
</feature>
<dbReference type="PROSITE" id="PS50043">
    <property type="entry name" value="HTH_LUXR_2"/>
    <property type="match status" value="1"/>
</dbReference>
<gene>
    <name evidence="5" type="ORF">C0Z20_01155</name>
</gene>
<reference evidence="5 6" key="1">
    <citation type="submission" date="2018-01" db="EMBL/GenBank/DDBJ databases">
        <title>Whole genome analyses suggest that Burkholderia sensu lato contains two further novel genera in the rhizoxinica-symbiotica group Mycetohabitans gen. nov., and Trinickia gen. nov.: implications for the evolution of diazotrophy and nodulation in the Burkholderiaceae.</title>
        <authorList>
            <person name="Estrada-de los Santos P."/>
            <person name="Palmer M."/>
            <person name="Chavez-Ramirez B."/>
            <person name="Beukes C."/>
            <person name="Steenkamp E.T."/>
            <person name="Hirsch A.M."/>
            <person name="Manyaka P."/>
            <person name="Maluk M."/>
            <person name="Lafos M."/>
            <person name="Crook M."/>
            <person name="Gross E."/>
            <person name="Simon M.F."/>
            <person name="Bueno dos Reis Junior F."/>
            <person name="Poole P.S."/>
            <person name="Venter S.N."/>
            <person name="James E.K."/>
        </authorList>
    </citation>
    <scope>NUCLEOTIDE SEQUENCE [LARGE SCALE GENOMIC DNA]</scope>
    <source>
        <strain evidence="5 6">JPY 581</strain>
    </source>
</reference>
<dbReference type="OrthoDB" id="9774661at2"/>
<name>A0A2N7X9T3_9BURK</name>
<accession>A0A2N7X9T3</accession>
<dbReference type="InterPro" id="IPR016032">
    <property type="entry name" value="Sig_transdc_resp-reg_C-effctor"/>
</dbReference>
<dbReference type="PANTHER" id="PTHR44688">
    <property type="entry name" value="DNA-BINDING TRANSCRIPTIONAL ACTIVATOR DEVR_DOSR"/>
    <property type="match status" value="1"/>
</dbReference>
<dbReference type="SUPFAM" id="SSF46894">
    <property type="entry name" value="C-terminal effector domain of the bipartite response regulators"/>
    <property type="match status" value="1"/>
</dbReference>
<comment type="caution">
    <text evidence="5">The sequence shown here is derived from an EMBL/GenBank/DDBJ whole genome shotgun (WGS) entry which is preliminary data.</text>
</comment>
<organism evidence="5 6">
    <name type="scientific">Trinickia symbiotica</name>
    <dbReference type="NCBI Taxonomy" id="863227"/>
    <lineage>
        <taxon>Bacteria</taxon>
        <taxon>Pseudomonadati</taxon>
        <taxon>Pseudomonadota</taxon>
        <taxon>Betaproteobacteria</taxon>
        <taxon>Burkholderiales</taxon>
        <taxon>Burkholderiaceae</taxon>
        <taxon>Trinickia</taxon>
    </lineage>
</organism>
<dbReference type="Pfam" id="PF03472">
    <property type="entry name" value="Autoind_bind"/>
    <property type="match status" value="1"/>
</dbReference>
<evidence type="ECO:0000256" key="1">
    <source>
        <dbReference type="ARBA" id="ARBA00023015"/>
    </source>
</evidence>
<keyword evidence="2" id="KW-0238">DNA-binding</keyword>
<keyword evidence="6" id="KW-1185">Reference proteome</keyword>
<dbReference type="InterPro" id="IPR005143">
    <property type="entry name" value="TF_LuxR_autoind-bd_dom"/>
</dbReference>